<sequence>MENSNSNTDGKFHRQICQWPMESTSKWPMESSDGSFVGKIYRWNHSIGKIYRRGFHRQNIFVGNSIGVHIADGKVKFTDGIFHRYQGIITINSMLSRLFYDLKKKLAHGEDFSKVNHRKVSGRGKGGKGLRDSWRFEDLFGERHSDVVTY</sequence>
<name>A0ABD3DB70_9LAMI</name>
<reference evidence="2" key="1">
    <citation type="journal article" date="2024" name="IScience">
        <title>Strigolactones Initiate the Formation of Haustorium-like Structures in Castilleja.</title>
        <authorList>
            <person name="Buerger M."/>
            <person name="Peterson D."/>
            <person name="Chory J."/>
        </authorList>
    </citation>
    <scope>NUCLEOTIDE SEQUENCE [LARGE SCALE GENOMIC DNA]</scope>
</reference>
<dbReference type="AlphaFoldDB" id="A0ABD3DB70"/>
<protein>
    <submittedName>
        <fullName evidence="1">Uncharacterized protein</fullName>
    </submittedName>
</protein>
<keyword evidence="2" id="KW-1185">Reference proteome</keyword>
<proteinExistence type="predicted"/>
<accession>A0ABD3DB70</accession>
<evidence type="ECO:0000313" key="1">
    <source>
        <dbReference type="EMBL" id="KAL3639378.1"/>
    </source>
</evidence>
<dbReference type="EMBL" id="JAVIJP010000018">
    <property type="protein sequence ID" value="KAL3639378.1"/>
    <property type="molecule type" value="Genomic_DNA"/>
</dbReference>
<organism evidence="1 2">
    <name type="scientific">Castilleja foliolosa</name>
    <dbReference type="NCBI Taxonomy" id="1961234"/>
    <lineage>
        <taxon>Eukaryota</taxon>
        <taxon>Viridiplantae</taxon>
        <taxon>Streptophyta</taxon>
        <taxon>Embryophyta</taxon>
        <taxon>Tracheophyta</taxon>
        <taxon>Spermatophyta</taxon>
        <taxon>Magnoliopsida</taxon>
        <taxon>eudicotyledons</taxon>
        <taxon>Gunneridae</taxon>
        <taxon>Pentapetalae</taxon>
        <taxon>asterids</taxon>
        <taxon>lamiids</taxon>
        <taxon>Lamiales</taxon>
        <taxon>Orobanchaceae</taxon>
        <taxon>Pedicularideae</taxon>
        <taxon>Castillejinae</taxon>
        <taxon>Castilleja</taxon>
    </lineage>
</organism>
<evidence type="ECO:0000313" key="2">
    <source>
        <dbReference type="Proteomes" id="UP001632038"/>
    </source>
</evidence>
<gene>
    <name evidence="1" type="ORF">CASFOL_017285</name>
</gene>
<dbReference type="Proteomes" id="UP001632038">
    <property type="component" value="Unassembled WGS sequence"/>
</dbReference>
<comment type="caution">
    <text evidence="1">The sequence shown here is derived from an EMBL/GenBank/DDBJ whole genome shotgun (WGS) entry which is preliminary data.</text>
</comment>